<keyword evidence="2" id="KW-0378">Hydrolase</keyword>
<dbReference type="InterPro" id="IPR050300">
    <property type="entry name" value="GDXG_lipolytic_enzyme"/>
</dbReference>
<dbReference type="InterPro" id="IPR029058">
    <property type="entry name" value="AB_hydrolase_fold"/>
</dbReference>
<sequence>MPVSTVSAAIHITPVVIRTFFGHGKRKAVKYQNSEEEEATDDIFFDDTNTHVPAPYWAAVSPVLIPLSTCNDAADIMMEWFGPEDLKRVVGGERWWQVRGLDGVDAEWITEKEYLSESIPDIDIGRKLSTNEEAILRMEELETVMFYVHGGGYFWGSINTHRYQLIRYGRFRSNVHQLLLKRPTSPQKQGKGVCGRRRSILGHARFKTWLLHVRFKFLDAASAQHSPDLYLIRPPKNALHKPVPPEKIVFAGDSAGGGLCLSVLAILRDMGVPMPAGAALISPWVDLTHSFPSVMENSKTDIIPEHGFLAKPSTLWPIDPIAPQEGRIGPTKSTPPPNPGHADTLKPSEARVQHDKEDGKTESRGVVETQEEMQQEASEGRNGKEADVKDDSGDSSDDDLDRWEPKPPKVLMKDPGAVPLELRSQIQLYATNEQLTHPLVSPILQSTLGGLPPLYIIAGDGEVLRDEIIYLAHRAAYPQEYPTRRGVLRSRRQRENVEKFTTPTKVHLQAYDGMCHVLPVFMFTPSAKHAYRTIATFMNHVTNHPNELPDRSPFLDLFRPPSEITIEDYDRKPKSKRAKSTGSLKEKSNGGISEASNGTNPPFPKEGAKPASTQALFSPPASELDPEKEIEEALEVIMVRERVNIHGRVRRMEPRDEMQALQVKPAEVGLIKEAPAVRWHQGQEQWDKMFRKRAKKILKKRAHYETKSEKMIGLAREQGFSLVREPEPEVLILAKPAKPPSRPDSKARKDRDGSIQSDRRWGPLDLDDEDPPPSAIANRRDTHEGFALLRKHIYYAAPVTHRKIPKLKATEAVKAAFDPHDDPIGPPKQSVSEQQVKNNILPMHGLKMWDAILRYFMRETSRKAADTVANNLNELSIPNGASNTGSQKNLEGKD</sequence>
<dbReference type="Gene3D" id="3.40.50.1820">
    <property type="entry name" value="alpha/beta hydrolase"/>
    <property type="match status" value="2"/>
</dbReference>
<evidence type="ECO:0000256" key="4">
    <source>
        <dbReference type="SAM" id="MobiDB-lite"/>
    </source>
</evidence>
<feature type="compositionally biased region" description="Polar residues" evidence="4">
    <location>
        <begin position="590"/>
        <end position="600"/>
    </location>
</feature>
<feature type="region of interest" description="Disordered" evidence="4">
    <location>
        <begin position="731"/>
        <end position="778"/>
    </location>
</feature>
<dbReference type="PROSITE" id="PS01174">
    <property type="entry name" value="LIPASE_GDXG_SER"/>
    <property type="match status" value="1"/>
</dbReference>
<evidence type="ECO:0000313" key="6">
    <source>
        <dbReference type="EMBL" id="KAL0067620.1"/>
    </source>
</evidence>
<feature type="domain" description="Alpha/beta hydrolase fold-3" evidence="5">
    <location>
        <begin position="241"/>
        <end position="299"/>
    </location>
</feature>
<dbReference type="InterPro" id="IPR033140">
    <property type="entry name" value="Lipase_GDXG_put_SER_AS"/>
</dbReference>
<reference evidence="6 7" key="1">
    <citation type="submission" date="2024-05" db="EMBL/GenBank/DDBJ databases">
        <title>A draft genome resource for the thread blight pathogen Marasmius tenuissimus strain MS-2.</title>
        <authorList>
            <person name="Yulfo-Soto G.E."/>
            <person name="Baruah I.K."/>
            <person name="Amoako-Attah I."/>
            <person name="Bukari Y."/>
            <person name="Meinhardt L.W."/>
            <person name="Bailey B.A."/>
            <person name="Cohen S.P."/>
        </authorList>
    </citation>
    <scope>NUCLEOTIDE SEQUENCE [LARGE SCALE GENOMIC DNA]</scope>
    <source>
        <strain evidence="6 7">MS-2</strain>
    </source>
</reference>
<name>A0ABR3A0Z2_9AGAR</name>
<dbReference type="PANTHER" id="PTHR48081">
    <property type="entry name" value="AB HYDROLASE SUPERFAMILY PROTEIN C4A8.06C"/>
    <property type="match status" value="1"/>
</dbReference>
<dbReference type="EMBL" id="JBBXMP010000024">
    <property type="protein sequence ID" value="KAL0067620.1"/>
    <property type="molecule type" value="Genomic_DNA"/>
</dbReference>
<dbReference type="InterPro" id="IPR013094">
    <property type="entry name" value="AB_hydrolase_3"/>
</dbReference>
<dbReference type="InterPro" id="IPR002168">
    <property type="entry name" value="Lipase_GDXG_HIS_AS"/>
</dbReference>
<comment type="caution">
    <text evidence="6">The sequence shown here is derived from an EMBL/GenBank/DDBJ whole genome shotgun (WGS) entry which is preliminary data.</text>
</comment>
<dbReference type="PANTHER" id="PTHR48081:SF5">
    <property type="entry name" value="ALPHA_BETA HYDROLASE FOLD-3 DOMAIN-CONTAINING PROTEIN"/>
    <property type="match status" value="1"/>
</dbReference>
<dbReference type="PROSITE" id="PS01173">
    <property type="entry name" value="LIPASE_GDXG_HIS"/>
    <property type="match status" value="1"/>
</dbReference>
<dbReference type="Proteomes" id="UP001437256">
    <property type="component" value="Unassembled WGS sequence"/>
</dbReference>
<feature type="compositionally biased region" description="Basic and acidic residues" evidence="4">
    <location>
        <begin position="343"/>
        <end position="365"/>
    </location>
</feature>
<protein>
    <recommendedName>
        <fullName evidence="5">Alpha/beta hydrolase fold-3 domain-containing protein</fullName>
    </recommendedName>
</protein>
<evidence type="ECO:0000256" key="1">
    <source>
        <dbReference type="ARBA" id="ARBA00010515"/>
    </source>
</evidence>
<evidence type="ECO:0000259" key="5">
    <source>
        <dbReference type="Pfam" id="PF07859"/>
    </source>
</evidence>
<evidence type="ECO:0000256" key="3">
    <source>
        <dbReference type="PROSITE-ProRule" id="PRU10038"/>
    </source>
</evidence>
<dbReference type="SUPFAM" id="SSF53474">
    <property type="entry name" value="alpha/beta-Hydrolases"/>
    <property type="match status" value="1"/>
</dbReference>
<dbReference type="Pfam" id="PF07859">
    <property type="entry name" value="Abhydrolase_3"/>
    <property type="match status" value="2"/>
</dbReference>
<evidence type="ECO:0000313" key="7">
    <source>
        <dbReference type="Proteomes" id="UP001437256"/>
    </source>
</evidence>
<accession>A0ABR3A0Z2</accession>
<evidence type="ECO:0000256" key="2">
    <source>
        <dbReference type="ARBA" id="ARBA00022801"/>
    </source>
</evidence>
<feature type="domain" description="Alpha/beta hydrolase fold-3" evidence="5">
    <location>
        <begin position="423"/>
        <end position="475"/>
    </location>
</feature>
<feature type="compositionally biased region" description="Basic and acidic residues" evidence="4">
    <location>
        <begin position="741"/>
        <end position="762"/>
    </location>
</feature>
<feature type="compositionally biased region" description="Basic and acidic residues" evidence="4">
    <location>
        <begin position="378"/>
        <end position="392"/>
    </location>
</feature>
<proteinExistence type="inferred from homology"/>
<feature type="active site" evidence="3">
    <location>
        <position position="254"/>
    </location>
</feature>
<feature type="region of interest" description="Disordered" evidence="4">
    <location>
        <begin position="566"/>
        <end position="627"/>
    </location>
</feature>
<feature type="region of interest" description="Disordered" evidence="4">
    <location>
        <begin position="313"/>
        <end position="416"/>
    </location>
</feature>
<comment type="similarity">
    <text evidence="1">Belongs to the 'GDXG' lipolytic enzyme family.</text>
</comment>
<organism evidence="6 7">
    <name type="scientific">Marasmius tenuissimus</name>
    <dbReference type="NCBI Taxonomy" id="585030"/>
    <lineage>
        <taxon>Eukaryota</taxon>
        <taxon>Fungi</taxon>
        <taxon>Dikarya</taxon>
        <taxon>Basidiomycota</taxon>
        <taxon>Agaricomycotina</taxon>
        <taxon>Agaricomycetes</taxon>
        <taxon>Agaricomycetidae</taxon>
        <taxon>Agaricales</taxon>
        <taxon>Marasmiineae</taxon>
        <taxon>Marasmiaceae</taxon>
        <taxon>Marasmius</taxon>
    </lineage>
</organism>
<keyword evidence="7" id="KW-1185">Reference proteome</keyword>
<gene>
    <name evidence="6" type="ORF">AAF712_005335</name>
</gene>